<keyword evidence="1" id="KW-0732">Signal</keyword>
<gene>
    <name evidence="2" type="ORF">E7746_00490</name>
</gene>
<name>A0A4P7VAN5_9BACT</name>
<reference evidence="2 3" key="1">
    <citation type="submission" date="2019-02" db="EMBL/GenBank/DDBJ databases">
        <title>Isolation and identification of novel species under the genus Muribaculum.</title>
        <authorList>
            <person name="Miyake S."/>
            <person name="Ding Y."/>
            <person name="Low A."/>
            <person name="Soh M."/>
            <person name="Seedorf H."/>
        </authorList>
    </citation>
    <scope>NUCLEOTIDE SEQUENCE [LARGE SCALE GENOMIC DNA]</scope>
    <source>
        <strain evidence="2 3">TLL-A4</strain>
    </source>
</reference>
<dbReference type="RefSeq" id="WP_136409480.1">
    <property type="nucleotide sequence ID" value="NZ_CP039393.1"/>
</dbReference>
<protein>
    <submittedName>
        <fullName evidence="2">DUF4861 domain-containing protein</fullName>
    </submittedName>
</protein>
<dbReference type="Proteomes" id="UP000297031">
    <property type="component" value="Chromosome"/>
</dbReference>
<dbReference type="EMBL" id="CP039393">
    <property type="protein sequence ID" value="QCD34463.1"/>
    <property type="molecule type" value="Genomic_DNA"/>
</dbReference>
<dbReference type="OrthoDB" id="846806at2"/>
<evidence type="ECO:0000256" key="1">
    <source>
        <dbReference type="SAM" id="SignalP"/>
    </source>
</evidence>
<dbReference type="InterPro" id="IPR032342">
    <property type="entry name" value="DUF4861"/>
</dbReference>
<keyword evidence="3" id="KW-1185">Reference proteome</keyword>
<evidence type="ECO:0000313" key="3">
    <source>
        <dbReference type="Proteomes" id="UP000297031"/>
    </source>
</evidence>
<organism evidence="2 3">
    <name type="scientific">Muribaculum gordoncarteri</name>
    <dbReference type="NCBI Taxonomy" id="2530390"/>
    <lineage>
        <taxon>Bacteria</taxon>
        <taxon>Pseudomonadati</taxon>
        <taxon>Bacteroidota</taxon>
        <taxon>Bacteroidia</taxon>
        <taxon>Bacteroidales</taxon>
        <taxon>Muribaculaceae</taxon>
        <taxon>Muribaculum</taxon>
    </lineage>
</organism>
<proteinExistence type="predicted"/>
<dbReference type="Pfam" id="PF16153">
    <property type="entry name" value="DUF4861"/>
    <property type="match status" value="1"/>
</dbReference>
<dbReference type="KEGG" id="mgod:E7746_00490"/>
<feature type="chain" id="PRO_5020238980" evidence="1">
    <location>
        <begin position="21"/>
        <end position="308"/>
    </location>
</feature>
<accession>A0A4P7VAN5</accession>
<dbReference type="AlphaFoldDB" id="A0A4P7VAN5"/>
<sequence>MKHNVHVTAMMLLCSIAASAQSTDAYIKLHDSHGKHPRIVSITYPGDANTLDMYNSIYGHGAVIENPWVAYRVYMDNRQSLDLYVKAVPQTELDVTGFYTTPQQMDEGYGCDVLWAGKSIGAGSFRGWQEGPVTIDNVTSRTQTVLSPSEIEVRDKEWIFNGHPIEMTQRYTVRGDSRDLWVEITLEGYNDGDMFSTGIQKLELDNRGFISPDGYAASWGRNVPDKGHPELIESVGLGICVAPENIVKSMEDELNYLFIVRPDSDGKIRYRVISSGDRERGGFKSAEEWFSFMRKHAGSAQSRGRGPM</sequence>
<evidence type="ECO:0000313" key="2">
    <source>
        <dbReference type="EMBL" id="QCD34463.1"/>
    </source>
</evidence>
<feature type="signal peptide" evidence="1">
    <location>
        <begin position="1"/>
        <end position="20"/>
    </location>
</feature>